<name>A0AAE0YJ43_9GAST</name>
<evidence type="ECO:0000256" key="1">
    <source>
        <dbReference type="SAM" id="MobiDB-lite"/>
    </source>
</evidence>
<comment type="caution">
    <text evidence="2">The sequence shown here is derived from an EMBL/GenBank/DDBJ whole genome shotgun (WGS) entry which is preliminary data.</text>
</comment>
<reference evidence="2" key="1">
    <citation type="journal article" date="2023" name="G3 (Bethesda)">
        <title>A reference genome for the long-term kleptoplast-retaining sea slug Elysia crispata morphotype clarki.</title>
        <authorList>
            <person name="Eastman K.E."/>
            <person name="Pendleton A.L."/>
            <person name="Shaikh M.A."/>
            <person name="Suttiyut T."/>
            <person name="Ogas R."/>
            <person name="Tomko P."/>
            <person name="Gavelis G."/>
            <person name="Widhalm J.R."/>
            <person name="Wisecaver J.H."/>
        </authorList>
    </citation>
    <scope>NUCLEOTIDE SEQUENCE</scope>
    <source>
        <strain evidence="2">ECLA1</strain>
    </source>
</reference>
<accession>A0AAE0YJ43</accession>
<gene>
    <name evidence="2" type="ORF">RRG08_030675</name>
</gene>
<evidence type="ECO:0000313" key="3">
    <source>
        <dbReference type="Proteomes" id="UP001283361"/>
    </source>
</evidence>
<proteinExistence type="predicted"/>
<sequence>MRQAPVARGEASPCQGHEATVIVGATVPCNDRQPGAQKSGPPRCDSPNPANLTNEKGAFNSGGYFSSVISSKAARTP</sequence>
<dbReference type="Proteomes" id="UP001283361">
    <property type="component" value="Unassembled WGS sequence"/>
</dbReference>
<organism evidence="2 3">
    <name type="scientific">Elysia crispata</name>
    <name type="common">lettuce slug</name>
    <dbReference type="NCBI Taxonomy" id="231223"/>
    <lineage>
        <taxon>Eukaryota</taxon>
        <taxon>Metazoa</taxon>
        <taxon>Spiralia</taxon>
        <taxon>Lophotrochozoa</taxon>
        <taxon>Mollusca</taxon>
        <taxon>Gastropoda</taxon>
        <taxon>Heterobranchia</taxon>
        <taxon>Euthyneura</taxon>
        <taxon>Panpulmonata</taxon>
        <taxon>Sacoglossa</taxon>
        <taxon>Placobranchoidea</taxon>
        <taxon>Plakobranchidae</taxon>
        <taxon>Elysia</taxon>
    </lineage>
</organism>
<feature type="region of interest" description="Disordered" evidence="1">
    <location>
        <begin position="28"/>
        <end position="77"/>
    </location>
</feature>
<protein>
    <submittedName>
        <fullName evidence="2">Uncharacterized protein</fullName>
    </submittedName>
</protein>
<evidence type="ECO:0000313" key="2">
    <source>
        <dbReference type="EMBL" id="KAK3745801.1"/>
    </source>
</evidence>
<dbReference type="AlphaFoldDB" id="A0AAE0YJ43"/>
<keyword evidence="3" id="KW-1185">Reference proteome</keyword>
<dbReference type="EMBL" id="JAWDGP010006193">
    <property type="protein sequence ID" value="KAK3745801.1"/>
    <property type="molecule type" value="Genomic_DNA"/>
</dbReference>